<feature type="domain" description="HTH OST-type" evidence="1">
    <location>
        <begin position="113"/>
        <end position="190"/>
    </location>
</feature>
<comment type="caution">
    <text evidence="2">The sequence shown here is derived from an EMBL/GenBank/DDBJ whole genome shotgun (WGS) entry which is preliminary data.</text>
</comment>
<sequence>MSSNVSFSLTKAKIEKILKFCKNSSPKALRWARTTYEKFNTLDFTVFIDVDDDQYALMAHHMTLYTRYEDEECLRCLLLQNDVKKTVFLICTALIEMSNDMYPPPRKQKLATLADKTKNQLQDLLKNKFPNGLTVNELIGAYRGFYGATLQDLDPLQYGYCSLKELLQAQNDIVSLKYCGGEVMIYCIESLTNSYNQDNEDILVENTAHLEVKPCVSLPAVDAVEPGASYKTLNLQQLFQVCRKFDFVSFNIFKNRMWLTASHSTTKQCLLRLLEQSLRFFAVPLSLHYYISSNVIIGHKNFIHIIFKKNRLWYKHTVRELSDRLFFNN</sequence>
<protein>
    <recommendedName>
        <fullName evidence="1">HTH OST-type domain-containing protein</fullName>
    </recommendedName>
</protein>
<organism evidence="2 3">
    <name type="scientific">Meganyctiphanes norvegica</name>
    <name type="common">Northern krill</name>
    <name type="synonym">Thysanopoda norvegica</name>
    <dbReference type="NCBI Taxonomy" id="48144"/>
    <lineage>
        <taxon>Eukaryota</taxon>
        <taxon>Metazoa</taxon>
        <taxon>Ecdysozoa</taxon>
        <taxon>Arthropoda</taxon>
        <taxon>Crustacea</taxon>
        <taxon>Multicrustacea</taxon>
        <taxon>Malacostraca</taxon>
        <taxon>Eumalacostraca</taxon>
        <taxon>Eucarida</taxon>
        <taxon>Euphausiacea</taxon>
        <taxon>Euphausiidae</taxon>
        <taxon>Meganyctiphanes</taxon>
    </lineage>
</organism>
<dbReference type="InterPro" id="IPR025605">
    <property type="entry name" value="OST-HTH/LOTUS_dom"/>
</dbReference>
<dbReference type="PROSITE" id="PS51644">
    <property type="entry name" value="HTH_OST"/>
    <property type="match status" value="1"/>
</dbReference>
<gene>
    <name evidence="2" type="ORF">MNOR_LOCUS36451</name>
</gene>
<dbReference type="Proteomes" id="UP001497623">
    <property type="component" value="Unassembled WGS sequence"/>
</dbReference>
<dbReference type="EMBL" id="CAXKWB010066587">
    <property type="protein sequence ID" value="CAL4190236.1"/>
    <property type="molecule type" value="Genomic_DNA"/>
</dbReference>
<proteinExistence type="predicted"/>
<dbReference type="Gene3D" id="3.30.420.610">
    <property type="entry name" value="LOTUS domain-like"/>
    <property type="match status" value="1"/>
</dbReference>
<name>A0AAV2SH18_MEGNR</name>
<keyword evidence="3" id="KW-1185">Reference proteome</keyword>
<evidence type="ECO:0000313" key="2">
    <source>
        <dbReference type="EMBL" id="CAL4190236.1"/>
    </source>
</evidence>
<dbReference type="Pfam" id="PF12872">
    <property type="entry name" value="OST-HTH"/>
    <property type="match status" value="1"/>
</dbReference>
<evidence type="ECO:0000313" key="3">
    <source>
        <dbReference type="Proteomes" id="UP001497623"/>
    </source>
</evidence>
<reference evidence="2 3" key="1">
    <citation type="submission" date="2024-05" db="EMBL/GenBank/DDBJ databases">
        <authorList>
            <person name="Wallberg A."/>
        </authorList>
    </citation>
    <scope>NUCLEOTIDE SEQUENCE [LARGE SCALE GENOMIC DNA]</scope>
</reference>
<dbReference type="InterPro" id="IPR041966">
    <property type="entry name" value="LOTUS-like"/>
</dbReference>
<feature type="non-terminal residue" evidence="2">
    <location>
        <position position="329"/>
    </location>
</feature>
<dbReference type="CDD" id="cd08824">
    <property type="entry name" value="LOTUS"/>
    <property type="match status" value="1"/>
</dbReference>
<dbReference type="AlphaFoldDB" id="A0AAV2SH18"/>
<evidence type="ECO:0000259" key="1">
    <source>
        <dbReference type="PROSITE" id="PS51644"/>
    </source>
</evidence>
<accession>A0AAV2SH18</accession>